<name>A0ABN8HVU1_9NEOP</name>
<dbReference type="Proteomes" id="UP000837857">
    <property type="component" value="Chromosome 11"/>
</dbReference>
<organism evidence="2 3">
    <name type="scientific">Iphiclides podalirius</name>
    <name type="common">scarce swallowtail</name>
    <dbReference type="NCBI Taxonomy" id="110791"/>
    <lineage>
        <taxon>Eukaryota</taxon>
        <taxon>Metazoa</taxon>
        <taxon>Ecdysozoa</taxon>
        <taxon>Arthropoda</taxon>
        <taxon>Hexapoda</taxon>
        <taxon>Insecta</taxon>
        <taxon>Pterygota</taxon>
        <taxon>Neoptera</taxon>
        <taxon>Endopterygota</taxon>
        <taxon>Lepidoptera</taxon>
        <taxon>Glossata</taxon>
        <taxon>Ditrysia</taxon>
        <taxon>Papilionoidea</taxon>
        <taxon>Papilionidae</taxon>
        <taxon>Papilioninae</taxon>
        <taxon>Iphiclides</taxon>
    </lineage>
</organism>
<evidence type="ECO:0000256" key="1">
    <source>
        <dbReference type="SAM" id="MobiDB-lite"/>
    </source>
</evidence>
<reference evidence="2" key="1">
    <citation type="submission" date="2022-03" db="EMBL/GenBank/DDBJ databases">
        <authorList>
            <person name="Martin H S."/>
        </authorList>
    </citation>
    <scope>NUCLEOTIDE SEQUENCE</scope>
</reference>
<gene>
    <name evidence="2" type="ORF">IPOD504_LOCUS2167</name>
</gene>
<feature type="region of interest" description="Disordered" evidence="1">
    <location>
        <begin position="28"/>
        <end position="57"/>
    </location>
</feature>
<dbReference type="EMBL" id="OW152823">
    <property type="protein sequence ID" value="CAH2039977.1"/>
    <property type="molecule type" value="Genomic_DNA"/>
</dbReference>
<feature type="non-terminal residue" evidence="2">
    <location>
        <position position="132"/>
    </location>
</feature>
<proteinExistence type="predicted"/>
<protein>
    <submittedName>
        <fullName evidence="2">Uncharacterized protein</fullName>
    </submittedName>
</protein>
<accession>A0ABN8HVU1</accession>
<sequence>MNTKRYIVIVCKLRVMLLFRRSAFNEPQRRARKRYASKLDPKSATSPPESARTRRQRASADLYGANYAAAIRQNASERNHRFIANRFVRECATTCVSRATDPYLVTSTPRTILHTITRGIGAAKSILRSMFR</sequence>
<evidence type="ECO:0000313" key="3">
    <source>
        <dbReference type="Proteomes" id="UP000837857"/>
    </source>
</evidence>
<evidence type="ECO:0000313" key="2">
    <source>
        <dbReference type="EMBL" id="CAH2039977.1"/>
    </source>
</evidence>
<keyword evidence="3" id="KW-1185">Reference proteome</keyword>